<evidence type="ECO:0000256" key="4">
    <source>
        <dbReference type="SAM" id="MobiDB-lite"/>
    </source>
</evidence>
<reference evidence="6" key="1">
    <citation type="submission" date="2024-06" db="EMBL/GenBank/DDBJ databases">
        <authorList>
            <person name="Liu X."/>
            <person name="Lenzi L."/>
            <person name="Haldenby T S."/>
            <person name="Uol C."/>
        </authorList>
    </citation>
    <scope>NUCLEOTIDE SEQUENCE</scope>
</reference>
<dbReference type="SUPFAM" id="SSF46785">
    <property type="entry name" value="Winged helix' DNA-binding domain"/>
    <property type="match status" value="1"/>
</dbReference>
<accession>A0AAV2T1M6</accession>
<evidence type="ECO:0000256" key="2">
    <source>
        <dbReference type="ARBA" id="ARBA00023242"/>
    </source>
</evidence>
<dbReference type="PROSITE" id="PS50039">
    <property type="entry name" value="FORK_HEAD_3"/>
    <property type="match status" value="1"/>
</dbReference>
<dbReference type="PANTHER" id="PTHR11829:SF343">
    <property type="entry name" value="FORK-HEAD DOMAIN-CONTAINING PROTEIN"/>
    <property type="match status" value="1"/>
</dbReference>
<dbReference type="PANTHER" id="PTHR11829">
    <property type="entry name" value="FORKHEAD BOX PROTEIN"/>
    <property type="match status" value="1"/>
</dbReference>
<evidence type="ECO:0000256" key="3">
    <source>
        <dbReference type="PROSITE-ProRule" id="PRU00089"/>
    </source>
</evidence>
<proteinExistence type="predicted"/>
<evidence type="ECO:0000313" key="6">
    <source>
        <dbReference type="EMBL" id="CAL5129916.1"/>
    </source>
</evidence>
<dbReference type="Gene3D" id="1.10.10.10">
    <property type="entry name" value="Winged helix-like DNA-binding domain superfamily/Winged helix DNA-binding domain"/>
    <property type="match status" value="1"/>
</dbReference>
<gene>
    <name evidence="6" type="ORF">CDAUBV1_LOCUS1373</name>
</gene>
<feature type="region of interest" description="Disordered" evidence="4">
    <location>
        <begin position="1"/>
        <end position="21"/>
    </location>
</feature>
<evidence type="ECO:0000259" key="5">
    <source>
        <dbReference type="PROSITE" id="PS50039"/>
    </source>
</evidence>
<feature type="region of interest" description="Disordered" evidence="4">
    <location>
        <begin position="475"/>
        <end position="496"/>
    </location>
</feature>
<dbReference type="InterPro" id="IPR036390">
    <property type="entry name" value="WH_DNA-bd_sf"/>
</dbReference>
<dbReference type="GO" id="GO:0009653">
    <property type="term" value="P:anatomical structure morphogenesis"/>
    <property type="evidence" value="ECO:0007669"/>
    <property type="project" value="TreeGrafter"/>
</dbReference>
<dbReference type="SMART" id="SM00339">
    <property type="entry name" value="FH"/>
    <property type="match status" value="1"/>
</dbReference>
<feature type="compositionally biased region" description="Polar residues" evidence="4">
    <location>
        <begin position="475"/>
        <end position="495"/>
    </location>
</feature>
<dbReference type="AlphaFoldDB" id="A0AAV2T1M6"/>
<protein>
    <recommendedName>
        <fullName evidence="5">Fork-head domain-containing protein</fullName>
    </recommendedName>
</protein>
<dbReference type="FunFam" id="1.10.10.10:FF:000352">
    <property type="entry name" value="Forkhead box Q2"/>
    <property type="match status" value="1"/>
</dbReference>
<keyword evidence="2 3" id="KW-0539">Nucleus</keyword>
<dbReference type="Proteomes" id="UP001497525">
    <property type="component" value="Unassembled WGS sequence"/>
</dbReference>
<evidence type="ECO:0000256" key="1">
    <source>
        <dbReference type="ARBA" id="ARBA00023125"/>
    </source>
</evidence>
<dbReference type="Pfam" id="PF00250">
    <property type="entry name" value="Forkhead"/>
    <property type="match status" value="1"/>
</dbReference>
<sequence length="574" mass="63853">MDRPCDTKLYGLRSSTPGSYNERRQDFKLCHQSSTPLLSSKVRINQSDHGPTCNHVPASRSLIGGNKQANKRTNNLNPDSRGNQITRHLALVNLLRTTGEKIMAHQLTNSPLTGHHSHSQLNENIRSDLPISNISAATDYSLDQAHKFIGSMVQRKDTGPKILGQNSGHITIPHHLIPSSNNDPFSPSLLFVPPEYPSAHLGYYSRSYFAHYGHFNTSVSDAYRSGQHSFKPPLESMHSPEDPKPNFSYIGLIAKAILSTKDRRMILSEIYQWIQANYPYFRTRGPGWRNSIRHNLSLNDCFIKVGRASNGKGHYWGIHPANVRDFVAGDFRRRRAQRKVRQALGLVCPSDDRDTPSPPSPVPFTASPTEQPNHLKRSNKLIHCPGYNTSIQRSDASQYSSSVTRRISPDDLVLSSLRQTDVLANAPLNFCSWLALQMNGSENHFSYKPSGSLFSTQADSFPDPSLTWHSESTQSFNCDKSSVSTQPIRQSSKRQGFTVASLLDSSDSNDDAKDLGYHSGPSAKTQCTSVESQTVGNLDFSGSPLAHSSSIFKGEEDPHNLNAIDFTMRRRLSP</sequence>
<dbReference type="GO" id="GO:0030154">
    <property type="term" value="P:cell differentiation"/>
    <property type="evidence" value="ECO:0007669"/>
    <property type="project" value="TreeGrafter"/>
</dbReference>
<name>A0AAV2T1M6_CALDB</name>
<dbReference type="GO" id="GO:0000981">
    <property type="term" value="F:DNA-binding transcription factor activity, RNA polymerase II-specific"/>
    <property type="evidence" value="ECO:0007669"/>
    <property type="project" value="TreeGrafter"/>
</dbReference>
<feature type="DNA-binding region" description="Fork-head" evidence="3">
    <location>
        <begin position="244"/>
        <end position="336"/>
    </location>
</feature>
<dbReference type="PRINTS" id="PR00053">
    <property type="entry name" value="FORKHEAD"/>
</dbReference>
<dbReference type="InterPro" id="IPR001766">
    <property type="entry name" value="Fork_head_dom"/>
</dbReference>
<dbReference type="InterPro" id="IPR030456">
    <property type="entry name" value="TF_fork_head_CS_2"/>
</dbReference>
<feature type="domain" description="Fork-head" evidence="5">
    <location>
        <begin position="244"/>
        <end position="336"/>
    </location>
</feature>
<comment type="subcellular location">
    <subcellularLocation>
        <location evidence="3">Nucleus</location>
    </subcellularLocation>
</comment>
<dbReference type="InterPro" id="IPR036388">
    <property type="entry name" value="WH-like_DNA-bd_sf"/>
</dbReference>
<feature type="region of interest" description="Disordered" evidence="4">
    <location>
        <begin position="57"/>
        <end position="82"/>
    </location>
</feature>
<keyword evidence="1 3" id="KW-0238">DNA-binding</keyword>
<feature type="compositionally biased region" description="Polar residues" evidence="4">
    <location>
        <begin position="67"/>
        <end position="82"/>
    </location>
</feature>
<dbReference type="CDD" id="cd20035">
    <property type="entry name" value="FH_FOXQ2-like"/>
    <property type="match status" value="1"/>
</dbReference>
<evidence type="ECO:0000313" key="7">
    <source>
        <dbReference type="Proteomes" id="UP001497525"/>
    </source>
</evidence>
<dbReference type="PROSITE" id="PS00658">
    <property type="entry name" value="FORK_HEAD_2"/>
    <property type="match status" value="1"/>
</dbReference>
<dbReference type="EMBL" id="CAXLJL010000056">
    <property type="protein sequence ID" value="CAL5129916.1"/>
    <property type="molecule type" value="Genomic_DNA"/>
</dbReference>
<comment type="caution">
    <text evidence="6">The sequence shown here is derived from an EMBL/GenBank/DDBJ whole genome shotgun (WGS) entry which is preliminary data.</text>
</comment>
<dbReference type="InterPro" id="IPR047519">
    <property type="entry name" value="FH_FOXQ2-like"/>
</dbReference>
<feature type="region of interest" description="Disordered" evidence="4">
    <location>
        <begin position="348"/>
        <end position="374"/>
    </location>
</feature>
<organism evidence="6 7">
    <name type="scientific">Calicophoron daubneyi</name>
    <name type="common">Rumen fluke</name>
    <name type="synonym">Paramphistomum daubneyi</name>
    <dbReference type="NCBI Taxonomy" id="300641"/>
    <lineage>
        <taxon>Eukaryota</taxon>
        <taxon>Metazoa</taxon>
        <taxon>Spiralia</taxon>
        <taxon>Lophotrochozoa</taxon>
        <taxon>Platyhelminthes</taxon>
        <taxon>Trematoda</taxon>
        <taxon>Digenea</taxon>
        <taxon>Plagiorchiida</taxon>
        <taxon>Pronocephalata</taxon>
        <taxon>Paramphistomoidea</taxon>
        <taxon>Paramphistomidae</taxon>
        <taxon>Calicophoron</taxon>
    </lineage>
</organism>
<dbReference type="GO" id="GO:0005634">
    <property type="term" value="C:nucleus"/>
    <property type="evidence" value="ECO:0007669"/>
    <property type="project" value="UniProtKB-SubCell"/>
</dbReference>
<dbReference type="InterPro" id="IPR050211">
    <property type="entry name" value="FOX_domain-containing"/>
</dbReference>
<dbReference type="GO" id="GO:0000978">
    <property type="term" value="F:RNA polymerase II cis-regulatory region sequence-specific DNA binding"/>
    <property type="evidence" value="ECO:0007669"/>
    <property type="project" value="TreeGrafter"/>
</dbReference>